<dbReference type="InterPro" id="IPR050752">
    <property type="entry name" value="C2H2-ZF_domain"/>
</dbReference>
<dbReference type="eggNOG" id="KOG1721">
    <property type="taxonomic scope" value="Eukaryota"/>
</dbReference>
<dbReference type="PROSITE" id="PS50157">
    <property type="entry name" value="ZINC_FINGER_C2H2_2"/>
    <property type="match status" value="6"/>
</dbReference>
<feature type="region of interest" description="Disordered" evidence="11">
    <location>
        <begin position="273"/>
        <end position="292"/>
    </location>
</feature>
<dbReference type="GO" id="GO:0008270">
    <property type="term" value="F:zinc ion binding"/>
    <property type="evidence" value="ECO:0007669"/>
    <property type="project" value="UniProtKB-KW"/>
</dbReference>
<evidence type="ECO:0000256" key="11">
    <source>
        <dbReference type="SAM" id="MobiDB-lite"/>
    </source>
</evidence>
<dbReference type="AlphaFoldDB" id="E9H0D6"/>
<feature type="domain" description="C2H2-type" evidence="12">
    <location>
        <begin position="298"/>
        <end position="325"/>
    </location>
</feature>
<dbReference type="EMBL" id="GL732580">
    <property type="protein sequence ID" value="EFX74789.1"/>
    <property type="molecule type" value="Genomic_DNA"/>
</dbReference>
<feature type="domain" description="C2H2-type" evidence="12">
    <location>
        <begin position="326"/>
        <end position="348"/>
    </location>
</feature>
<keyword evidence="8" id="KW-0804">Transcription</keyword>
<comment type="subcellular location">
    <subcellularLocation>
        <location evidence="1">Nucleus</location>
    </subcellularLocation>
</comment>
<reference evidence="13 14" key="1">
    <citation type="journal article" date="2011" name="Science">
        <title>The ecoresponsive genome of Daphnia pulex.</title>
        <authorList>
            <person name="Colbourne J.K."/>
            <person name="Pfrender M.E."/>
            <person name="Gilbert D."/>
            <person name="Thomas W.K."/>
            <person name="Tucker A."/>
            <person name="Oakley T.H."/>
            <person name="Tokishita S."/>
            <person name="Aerts A."/>
            <person name="Arnold G.J."/>
            <person name="Basu M.K."/>
            <person name="Bauer D.J."/>
            <person name="Caceres C.E."/>
            <person name="Carmel L."/>
            <person name="Casola C."/>
            <person name="Choi J.H."/>
            <person name="Detter J.C."/>
            <person name="Dong Q."/>
            <person name="Dusheyko S."/>
            <person name="Eads B.D."/>
            <person name="Frohlich T."/>
            <person name="Geiler-Samerotte K.A."/>
            <person name="Gerlach D."/>
            <person name="Hatcher P."/>
            <person name="Jogdeo S."/>
            <person name="Krijgsveld J."/>
            <person name="Kriventseva E.V."/>
            <person name="Kultz D."/>
            <person name="Laforsch C."/>
            <person name="Lindquist E."/>
            <person name="Lopez J."/>
            <person name="Manak J.R."/>
            <person name="Muller J."/>
            <person name="Pangilinan J."/>
            <person name="Patwardhan R.P."/>
            <person name="Pitluck S."/>
            <person name="Pritham E.J."/>
            <person name="Rechtsteiner A."/>
            <person name="Rho M."/>
            <person name="Rogozin I.B."/>
            <person name="Sakarya O."/>
            <person name="Salamov A."/>
            <person name="Schaack S."/>
            <person name="Shapiro H."/>
            <person name="Shiga Y."/>
            <person name="Skalitzky C."/>
            <person name="Smith Z."/>
            <person name="Souvorov A."/>
            <person name="Sung W."/>
            <person name="Tang Z."/>
            <person name="Tsuchiya D."/>
            <person name="Tu H."/>
            <person name="Vos H."/>
            <person name="Wang M."/>
            <person name="Wolf Y.I."/>
            <person name="Yamagata H."/>
            <person name="Yamada T."/>
            <person name="Ye Y."/>
            <person name="Shaw J.R."/>
            <person name="Andrews J."/>
            <person name="Crease T.J."/>
            <person name="Tang H."/>
            <person name="Lucas S.M."/>
            <person name="Robertson H.M."/>
            <person name="Bork P."/>
            <person name="Koonin E.V."/>
            <person name="Zdobnov E.M."/>
            <person name="Grigoriev I.V."/>
            <person name="Lynch M."/>
            <person name="Boore J.L."/>
        </authorList>
    </citation>
    <scope>NUCLEOTIDE SEQUENCE [LARGE SCALE GENOMIC DNA]</scope>
</reference>
<accession>E9H0D6</accession>
<evidence type="ECO:0000256" key="9">
    <source>
        <dbReference type="ARBA" id="ARBA00023242"/>
    </source>
</evidence>
<feature type="domain" description="C2H2-type" evidence="12">
    <location>
        <begin position="41"/>
        <end position="68"/>
    </location>
</feature>
<proteinExistence type="predicted"/>
<feature type="domain" description="C2H2-type" evidence="12">
    <location>
        <begin position="131"/>
        <end position="158"/>
    </location>
</feature>
<evidence type="ECO:0000256" key="6">
    <source>
        <dbReference type="ARBA" id="ARBA00023015"/>
    </source>
</evidence>
<evidence type="ECO:0000256" key="5">
    <source>
        <dbReference type="ARBA" id="ARBA00022833"/>
    </source>
</evidence>
<keyword evidence="6" id="KW-0805">Transcription regulation</keyword>
<dbReference type="PANTHER" id="PTHR24384:SF189">
    <property type="entry name" value="C2H2-TYPE DOMAIN-CONTAINING PROTEIN-RELATED"/>
    <property type="match status" value="1"/>
</dbReference>
<keyword evidence="7" id="KW-0238">DNA-binding</keyword>
<evidence type="ECO:0000256" key="2">
    <source>
        <dbReference type="ARBA" id="ARBA00022723"/>
    </source>
</evidence>
<dbReference type="PANTHER" id="PTHR24384">
    <property type="entry name" value="FINGER PUTATIVE TRANSCRIPTION FACTOR FAMILY-RELATED"/>
    <property type="match status" value="1"/>
</dbReference>
<evidence type="ECO:0000256" key="4">
    <source>
        <dbReference type="ARBA" id="ARBA00022771"/>
    </source>
</evidence>
<evidence type="ECO:0000256" key="3">
    <source>
        <dbReference type="ARBA" id="ARBA00022737"/>
    </source>
</evidence>
<keyword evidence="9" id="KW-0539">Nucleus</keyword>
<feature type="non-terminal residue" evidence="13">
    <location>
        <position position="1"/>
    </location>
</feature>
<dbReference type="GO" id="GO:0000977">
    <property type="term" value="F:RNA polymerase II transcription regulatory region sequence-specific DNA binding"/>
    <property type="evidence" value="ECO:0000318"/>
    <property type="project" value="GO_Central"/>
</dbReference>
<dbReference type="Gene3D" id="3.30.160.60">
    <property type="entry name" value="Classic Zinc Finger"/>
    <property type="match status" value="6"/>
</dbReference>
<evidence type="ECO:0000313" key="14">
    <source>
        <dbReference type="Proteomes" id="UP000000305"/>
    </source>
</evidence>
<dbReference type="SMART" id="SM00355">
    <property type="entry name" value="ZnF_C2H2"/>
    <property type="match status" value="11"/>
</dbReference>
<feature type="domain" description="C2H2-type" evidence="12">
    <location>
        <begin position="250"/>
        <end position="279"/>
    </location>
</feature>
<dbReference type="OrthoDB" id="6417347at2759"/>
<keyword evidence="3" id="KW-0677">Repeat</keyword>
<dbReference type="SUPFAM" id="SSF57667">
    <property type="entry name" value="beta-beta-alpha zinc fingers"/>
    <property type="match status" value="6"/>
</dbReference>
<dbReference type="Proteomes" id="UP000000305">
    <property type="component" value="Unassembled WGS sequence"/>
</dbReference>
<keyword evidence="5" id="KW-0862">Zinc</keyword>
<gene>
    <name evidence="13" type="ORF">DAPPUDRAFT_30674</name>
</gene>
<feature type="domain" description="C2H2-type" evidence="12">
    <location>
        <begin position="189"/>
        <end position="211"/>
    </location>
</feature>
<dbReference type="HOGENOM" id="CLU_002678_2_1_1"/>
<organism evidence="13 14">
    <name type="scientific">Daphnia pulex</name>
    <name type="common">Water flea</name>
    <dbReference type="NCBI Taxonomy" id="6669"/>
    <lineage>
        <taxon>Eukaryota</taxon>
        <taxon>Metazoa</taxon>
        <taxon>Ecdysozoa</taxon>
        <taxon>Arthropoda</taxon>
        <taxon>Crustacea</taxon>
        <taxon>Branchiopoda</taxon>
        <taxon>Diplostraca</taxon>
        <taxon>Cladocera</taxon>
        <taxon>Anomopoda</taxon>
        <taxon>Daphniidae</taxon>
        <taxon>Daphnia</taxon>
    </lineage>
</organism>
<evidence type="ECO:0000256" key="10">
    <source>
        <dbReference type="PROSITE-ProRule" id="PRU00042"/>
    </source>
</evidence>
<dbReference type="PROSITE" id="PS00028">
    <property type="entry name" value="ZINC_FINGER_C2H2_1"/>
    <property type="match status" value="4"/>
</dbReference>
<dbReference type="GO" id="GO:0005634">
    <property type="term" value="C:nucleus"/>
    <property type="evidence" value="ECO:0000318"/>
    <property type="project" value="GO_Central"/>
</dbReference>
<dbReference type="GO" id="GO:0000981">
    <property type="term" value="F:DNA-binding transcription factor activity, RNA polymerase II-specific"/>
    <property type="evidence" value="ECO:0000318"/>
    <property type="project" value="GO_Central"/>
</dbReference>
<dbReference type="InterPro" id="IPR036236">
    <property type="entry name" value="Znf_C2H2_sf"/>
</dbReference>
<dbReference type="InterPro" id="IPR013087">
    <property type="entry name" value="Znf_C2H2_type"/>
</dbReference>
<keyword evidence="14" id="KW-1185">Reference proteome</keyword>
<dbReference type="InParanoid" id="E9H0D6"/>
<protein>
    <recommendedName>
        <fullName evidence="12">C2H2-type domain-containing protein</fullName>
    </recommendedName>
</protein>
<sequence>NLDRHLKNHMGGGMYQCSLCNFTAHIKQSLTVHIQNHHLIYRCPQCSFWATTASRFHVHMVGHTNTKPFECSQCAYRSNWRHKDKRMVLAHMAKHTRRDNFSCGLCGKGSNWQSSQYVYHRQFHRPRGAPYKCSQCSYNVSRRHLLNQHLSVHDGGGKKLHFCAHCPARFLVETELLIHQRFHGVKLAFRCDVCSYTARQENHLLAHWKVHRIGGETQSNCHHCRKDLGQLPAVKALQYHISLHGGNGPFRCRFCNYAVKAQDNLTKHEKLHLHQTEDEDEMTAETTTDNNTKPLKRFQCSKCPSSFEKKEQFKVHSNLHGSKQRYRCDRCDYAVKYYTNFLQHMKRH</sequence>
<evidence type="ECO:0000256" key="7">
    <source>
        <dbReference type="ARBA" id="ARBA00023125"/>
    </source>
</evidence>
<evidence type="ECO:0000256" key="1">
    <source>
        <dbReference type="ARBA" id="ARBA00004123"/>
    </source>
</evidence>
<evidence type="ECO:0000256" key="8">
    <source>
        <dbReference type="ARBA" id="ARBA00023163"/>
    </source>
</evidence>
<name>E9H0D6_DAPPU</name>
<dbReference type="GO" id="GO:0006357">
    <property type="term" value="P:regulation of transcription by RNA polymerase II"/>
    <property type="evidence" value="ECO:0000318"/>
    <property type="project" value="GO_Central"/>
</dbReference>
<keyword evidence="2" id="KW-0479">Metal-binding</keyword>
<evidence type="ECO:0000259" key="12">
    <source>
        <dbReference type="PROSITE" id="PS50157"/>
    </source>
</evidence>
<dbReference type="KEGG" id="dpx:DAPPUDRAFT_30674"/>
<feature type="non-terminal residue" evidence="13">
    <location>
        <position position="348"/>
    </location>
</feature>
<dbReference type="PhylomeDB" id="E9H0D6"/>
<evidence type="ECO:0000313" key="13">
    <source>
        <dbReference type="EMBL" id="EFX74789.1"/>
    </source>
</evidence>
<keyword evidence="4 10" id="KW-0863">Zinc-finger</keyword>
<dbReference type="FunFam" id="3.30.160.60:FF:004552">
    <property type="match status" value="1"/>
</dbReference>